<dbReference type="Gene3D" id="1.20.5.500">
    <property type="entry name" value="Single helix bin"/>
    <property type="match status" value="1"/>
</dbReference>
<keyword evidence="7" id="KW-1185">Reference proteome</keyword>
<evidence type="ECO:0000313" key="7">
    <source>
        <dbReference type="Proteomes" id="UP000245942"/>
    </source>
</evidence>
<comment type="subcellular location">
    <subcellularLocation>
        <location evidence="1">Mitochondrion</location>
    </subcellularLocation>
</comment>
<dbReference type="STRING" id="1684307.A0A316U776"/>
<accession>A0A316U776</accession>
<evidence type="ECO:0000256" key="5">
    <source>
        <dbReference type="SAM" id="MobiDB-lite"/>
    </source>
</evidence>
<dbReference type="EMBL" id="KZ819326">
    <property type="protein sequence ID" value="PWN21042.1"/>
    <property type="molecule type" value="Genomic_DNA"/>
</dbReference>
<dbReference type="Proteomes" id="UP000245942">
    <property type="component" value="Unassembled WGS sequence"/>
</dbReference>
<evidence type="ECO:0000256" key="3">
    <source>
        <dbReference type="ARBA" id="ARBA00023128"/>
    </source>
</evidence>
<keyword evidence="3" id="KW-0496">Mitochondrion</keyword>
<feature type="region of interest" description="Disordered" evidence="5">
    <location>
        <begin position="75"/>
        <end position="98"/>
    </location>
</feature>
<name>A0A316U776_9BASI</name>
<dbReference type="GO" id="GO:0042030">
    <property type="term" value="F:ATPase inhibitor activity"/>
    <property type="evidence" value="ECO:0007669"/>
    <property type="project" value="InterPro"/>
</dbReference>
<dbReference type="Pfam" id="PF04568">
    <property type="entry name" value="IATP"/>
    <property type="match status" value="1"/>
</dbReference>
<dbReference type="GeneID" id="37015996"/>
<evidence type="ECO:0000256" key="1">
    <source>
        <dbReference type="ARBA" id="ARBA00004173"/>
    </source>
</evidence>
<dbReference type="AlphaFoldDB" id="A0A316U776"/>
<dbReference type="OrthoDB" id="5532350at2759"/>
<gene>
    <name evidence="6" type="ORF">BCV69DRAFT_298833</name>
</gene>
<dbReference type="RefSeq" id="XP_025348202.1">
    <property type="nucleotide sequence ID" value="XM_025494262.1"/>
</dbReference>
<dbReference type="InterPro" id="IPR007648">
    <property type="entry name" value="ATPase_inhibitor_mt"/>
</dbReference>
<evidence type="ECO:0000256" key="2">
    <source>
        <dbReference type="ARBA" id="ARBA00010901"/>
    </source>
</evidence>
<feature type="region of interest" description="Disordered" evidence="5">
    <location>
        <begin position="27"/>
        <end position="53"/>
    </location>
</feature>
<protein>
    <recommendedName>
        <fullName evidence="4">ATPase inhibitor, mitochondrial</fullName>
    </recommendedName>
</protein>
<organism evidence="6 7">
    <name type="scientific">Pseudomicrostroma glucosiphilum</name>
    <dbReference type="NCBI Taxonomy" id="1684307"/>
    <lineage>
        <taxon>Eukaryota</taxon>
        <taxon>Fungi</taxon>
        <taxon>Dikarya</taxon>
        <taxon>Basidiomycota</taxon>
        <taxon>Ustilaginomycotina</taxon>
        <taxon>Exobasidiomycetes</taxon>
        <taxon>Microstromatales</taxon>
        <taxon>Microstromatales incertae sedis</taxon>
        <taxon>Pseudomicrostroma</taxon>
    </lineage>
</organism>
<evidence type="ECO:0000256" key="4">
    <source>
        <dbReference type="RuleBase" id="RU368087"/>
    </source>
</evidence>
<reference evidence="6 7" key="1">
    <citation type="journal article" date="2018" name="Mol. Biol. Evol.">
        <title>Broad Genomic Sampling Reveals a Smut Pathogenic Ancestry of the Fungal Clade Ustilaginomycotina.</title>
        <authorList>
            <person name="Kijpornyongpan T."/>
            <person name="Mondo S.J."/>
            <person name="Barry K."/>
            <person name="Sandor L."/>
            <person name="Lee J."/>
            <person name="Lipzen A."/>
            <person name="Pangilinan J."/>
            <person name="LaButti K."/>
            <person name="Hainaut M."/>
            <person name="Henrissat B."/>
            <person name="Grigoriev I.V."/>
            <person name="Spatafora J.W."/>
            <person name="Aime M.C."/>
        </authorList>
    </citation>
    <scope>NUCLEOTIDE SEQUENCE [LARGE SCALE GENOMIC DNA]</scope>
    <source>
        <strain evidence="6 7">MCA 4718</strain>
    </source>
</reference>
<sequence>MSLLRTSAPRSLLASARPIMNISVRTYAGGPGGSDTGATASSTGFKNREQGQEKEYIVRAEQDKLKKLREQLAKQRKHLDDVETAINDLHGESGNKKQ</sequence>
<comment type="function">
    <text evidence="4">Inhibits the enzyme activity of ATPase.</text>
</comment>
<feature type="compositionally biased region" description="Polar residues" evidence="5">
    <location>
        <begin position="36"/>
        <end position="45"/>
    </location>
</feature>
<feature type="compositionally biased region" description="Basic and acidic residues" evidence="5">
    <location>
        <begin position="89"/>
        <end position="98"/>
    </location>
</feature>
<evidence type="ECO:0000313" key="6">
    <source>
        <dbReference type="EMBL" id="PWN21042.1"/>
    </source>
</evidence>
<proteinExistence type="inferred from homology"/>
<comment type="similarity">
    <text evidence="2 4">Belongs to the ATPase inhibitor family.</text>
</comment>
<dbReference type="GO" id="GO:0005739">
    <property type="term" value="C:mitochondrion"/>
    <property type="evidence" value="ECO:0007669"/>
    <property type="project" value="UniProtKB-SubCell"/>
</dbReference>